<protein>
    <recommendedName>
        <fullName evidence="1">RNase H type-1 domain-containing protein</fullName>
    </recommendedName>
</protein>
<dbReference type="PANTHER" id="PTHR47723:SF23">
    <property type="entry name" value="REVERSE TRANSCRIPTASE-LIKE PROTEIN"/>
    <property type="match status" value="1"/>
</dbReference>
<gene>
    <name evidence="2" type="ORF">T459_17078</name>
</gene>
<dbReference type="EMBL" id="AYRZ02000006">
    <property type="protein sequence ID" value="PHT79026.1"/>
    <property type="molecule type" value="Genomic_DNA"/>
</dbReference>
<dbReference type="SUPFAM" id="SSF53098">
    <property type="entry name" value="Ribonuclease H-like"/>
    <property type="match status" value="1"/>
</dbReference>
<organism evidence="2 3">
    <name type="scientific">Capsicum annuum</name>
    <name type="common">Capsicum pepper</name>
    <dbReference type="NCBI Taxonomy" id="4072"/>
    <lineage>
        <taxon>Eukaryota</taxon>
        <taxon>Viridiplantae</taxon>
        <taxon>Streptophyta</taxon>
        <taxon>Embryophyta</taxon>
        <taxon>Tracheophyta</taxon>
        <taxon>Spermatophyta</taxon>
        <taxon>Magnoliopsida</taxon>
        <taxon>eudicotyledons</taxon>
        <taxon>Gunneridae</taxon>
        <taxon>Pentapetalae</taxon>
        <taxon>asterids</taxon>
        <taxon>lamiids</taxon>
        <taxon>Solanales</taxon>
        <taxon>Solanaceae</taxon>
        <taxon>Solanoideae</taxon>
        <taxon>Capsiceae</taxon>
        <taxon>Capsicum</taxon>
    </lineage>
</organism>
<dbReference type="InterPro" id="IPR012337">
    <property type="entry name" value="RNaseH-like_sf"/>
</dbReference>
<dbReference type="GO" id="GO:0004523">
    <property type="term" value="F:RNA-DNA hybrid ribonuclease activity"/>
    <property type="evidence" value="ECO:0007669"/>
    <property type="project" value="InterPro"/>
</dbReference>
<dbReference type="Proteomes" id="UP000222542">
    <property type="component" value="Unassembled WGS sequence"/>
</dbReference>
<dbReference type="AlphaFoldDB" id="A0A2G2ZAI9"/>
<dbReference type="GO" id="GO:0003676">
    <property type="term" value="F:nucleic acid binding"/>
    <property type="evidence" value="ECO:0007669"/>
    <property type="project" value="InterPro"/>
</dbReference>
<dbReference type="Gramene" id="PHT79026">
    <property type="protein sequence ID" value="PHT79026"/>
    <property type="gene ID" value="T459_17078"/>
</dbReference>
<evidence type="ECO:0000259" key="1">
    <source>
        <dbReference type="Pfam" id="PF13456"/>
    </source>
</evidence>
<dbReference type="InterPro" id="IPR002156">
    <property type="entry name" value="RNaseH_domain"/>
</dbReference>
<proteinExistence type="predicted"/>
<dbReference type="InterPro" id="IPR036397">
    <property type="entry name" value="RNaseH_sf"/>
</dbReference>
<sequence length="116" mass="13256">MVDNIKTKLDIIPVRWSNPNLGDLNINIYGFYKVNPGSASGRGTVRNHLDPTIMAFTAYFGYSFNNLVDARAIKIDLRLWINHGFNTLTIEYDSMIVINMINKVTTTAWKHHGRDQ</sequence>
<comment type="caution">
    <text evidence="2">The sequence shown here is derived from an EMBL/GenBank/DDBJ whole genome shotgun (WGS) entry which is preliminary data.</text>
</comment>
<evidence type="ECO:0000313" key="3">
    <source>
        <dbReference type="Proteomes" id="UP000222542"/>
    </source>
</evidence>
<dbReference type="Gene3D" id="3.30.420.10">
    <property type="entry name" value="Ribonuclease H-like superfamily/Ribonuclease H"/>
    <property type="match status" value="1"/>
</dbReference>
<dbReference type="Pfam" id="PF13456">
    <property type="entry name" value="RVT_3"/>
    <property type="match status" value="1"/>
</dbReference>
<feature type="domain" description="RNase H type-1" evidence="1">
    <location>
        <begin position="30"/>
        <end position="106"/>
    </location>
</feature>
<dbReference type="InterPro" id="IPR053151">
    <property type="entry name" value="RNase_H-like"/>
</dbReference>
<dbReference type="PANTHER" id="PTHR47723">
    <property type="entry name" value="OS05G0353850 PROTEIN"/>
    <property type="match status" value="1"/>
</dbReference>
<reference evidence="2 3" key="1">
    <citation type="journal article" date="2014" name="Nat. Genet.">
        <title>Genome sequence of the hot pepper provides insights into the evolution of pungency in Capsicum species.</title>
        <authorList>
            <person name="Kim S."/>
            <person name="Park M."/>
            <person name="Yeom S.I."/>
            <person name="Kim Y.M."/>
            <person name="Lee J.M."/>
            <person name="Lee H.A."/>
            <person name="Seo E."/>
            <person name="Choi J."/>
            <person name="Cheong K."/>
            <person name="Kim K.T."/>
            <person name="Jung K."/>
            <person name="Lee G.W."/>
            <person name="Oh S.K."/>
            <person name="Bae C."/>
            <person name="Kim S.B."/>
            <person name="Lee H.Y."/>
            <person name="Kim S.Y."/>
            <person name="Kim M.S."/>
            <person name="Kang B.C."/>
            <person name="Jo Y.D."/>
            <person name="Yang H.B."/>
            <person name="Jeong H.J."/>
            <person name="Kang W.H."/>
            <person name="Kwon J.K."/>
            <person name="Shin C."/>
            <person name="Lim J.Y."/>
            <person name="Park J.H."/>
            <person name="Huh J.H."/>
            <person name="Kim J.S."/>
            <person name="Kim B.D."/>
            <person name="Cohen O."/>
            <person name="Paran I."/>
            <person name="Suh M.C."/>
            <person name="Lee S.B."/>
            <person name="Kim Y.K."/>
            <person name="Shin Y."/>
            <person name="Noh S.J."/>
            <person name="Park J."/>
            <person name="Seo Y.S."/>
            <person name="Kwon S.Y."/>
            <person name="Kim H.A."/>
            <person name="Park J.M."/>
            <person name="Kim H.J."/>
            <person name="Choi S.B."/>
            <person name="Bosland P.W."/>
            <person name="Reeves G."/>
            <person name="Jo S.H."/>
            <person name="Lee B.W."/>
            <person name="Cho H.T."/>
            <person name="Choi H.S."/>
            <person name="Lee M.S."/>
            <person name="Yu Y."/>
            <person name="Do Choi Y."/>
            <person name="Park B.S."/>
            <person name="van Deynze A."/>
            <person name="Ashrafi H."/>
            <person name="Hill T."/>
            <person name="Kim W.T."/>
            <person name="Pai H.S."/>
            <person name="Ahn H.K."/>
            <person name="Yeam I."/>
            <person name="Giovannoni J.J."/>
            <person name="Rose J.K."/>
            <person name="Sorensen I."/>
            <person name="Lee S.J."/>
            <person name="Kim R.W."/>
            <person name="Choi I.Y."/>
            <person name="Choi B.S."/>
            <person name="Lim J.S."/>
            <person name="Lee Y.H."/>
            <person name="Choi D."/>
        </authorList>
    </citation>
    <scope>NUCLEOTIDE SEQUENCE [LARGE SCALE GENOMIC DNA]</scope>
    <source>
        <strain evidence="3">cv. CM334</strain>
    </source>
</reference>
<keyword evidence="3" id="KW-1185">Reference proteome</keyword>
<reference evidence="2 3" key="2">
    <citation type="journal article" date="2017" name="Genome Biol.">
        <title>New reference genome sequences of hot pepper reveal the massive evolution of plant disease-resistance genes by retroduplication.</title>
        <authorList>
            <person name="Kim S."/>
            <person name="Park J."/>
            <person name="Yeom S.I."/>
            <person name="Kim Y.M."/>
            <person name="Seo E."/>
            <person name="Kim K.T."/>
            <person name="Kim M.S."/>
            <person name="Lee J.M."/>
            <person name="Cheong K."/>
            <person name="Shin H.S."/>
            <person name="Kim S.B."/>
            <person name="Han K."/>
            <person name="Lee J."/>
            <person name="Park M."/>
            <person name="Lee H.A."/>
            <person name="Lee H.Y."/>
            <person name="Lee Y."/>
            <person name="Oh S."/>
            <person name="Lee J.H."/>
            <person name="Choi E."/>
            <person name="Choi E."/>
            <person name="Lee S.E."/>
            <person name="Jeon J."/>
            <person name="Kim H."/>
            <person name="Choi G."/>
            <person name="Song H."/>
            <person name="Lee J."/>
            <person name="Lee S.C."/>
            <person name="Kwon J.K."/>
            <person name="Lee H.Y."/>
            <person name="Koo N."/>
            <person name="Hong Y."/>
            <person name="Kim R.W."/>
            <person name="Kang W.H."/>
            <person name="Huh J.H."/>
            <person name="Kang B.C."/>
            <person name="Yang T.J."/>
            <person name="Lee Y.H."/>
            <person name="Bennetzen J.L."/>
            <person name="Choi D."/>
        </authorList>
    </citation>
    <scope>NUCLEOTIDE SEQUENCE [LARGE SCALE GENOMIC DNA]</scope>
    <source>
        <strain evidence="3">cv. CM334</strain>
    </source>
</reference>
<evidence type="ECO:0000313" key="2">
    <source>
        <dbReference type="EMBL" id="PHT79026.1"/>
    </source>
</evidence>
<accession>A0A2G2ZAI9</accession>
<name>A0A2G2ZAI9_CAPAN</name>